<dbReference type="Proteomes" id="UP000669317">
    <property type="component" value="Unassembled WGS sequence"/>
</dbReference>
<accession>A0ABS3ZT19</accession>
<evidence type="ECO:0000259" key="2">
    <source>
        <dbReference type="Pfam" id="PF04471"/>
    </source>
</evidence>
<comment type="caution">
    <text evidence="3">The sequence shown here is derived from an EMBL/GenBank/DDBJ whole genome shotgun (WGS) entry which is preliminary data.</text>
</comment>
<dbReference type="GO" id="GO:0004519">
    <property type="term" value="F:endonuclease activity"/>
    <property type="evidence" value="ECO:0007669"/>
    <property type="project" value="UniProtKB-KW"/>
</dbReference>
<evidence type="ECO:0000313" key="3">
    <source>
        <dbReference type="EMBL" id="MBP0111289.1"/>
    </source>
</evidence>
<reference evidence="3 4" key="1">
    <citation type="submission" date="2021-03" db="EMBL/GenBank/DDBJ databases">
        <title>Genome Sequence of Bradyrhizobium vignae strain ISRA400.</title>
        <authorList>
            <person name="Tisa L.S."/>
            <person name="Svistoonoff S."/>
            <person name="Hocher V."/>
            <person name="Fall S."/>
            <person name="Zaiya A."/>
            <person name="Naing D."/>
            <person name="Niang N."/>
            <person name="Diouf A."/>
            <person name="Dasylva M.C."/>
            <person name="Toure O."/>
            <person name="Gueye M."/>
            <person name="Gully D."/>
            <person name="Tisseyre P."/>
            <person name="Simpson S."/>
            <person name="Morris K."/>
            <person name="Thomas W.K."/>
        </authorList>
    </citation>
    <scope>NUCLEOTIDE SEQUENCE [LARGE SCALE GENOMIC DNA]</scope>
    <source>
        <strain evidence="3 4">ISRA400</strain>
    </source>
</reference>
<dbReference type="EMBL" id="JAGIKT010000016">
    <property type="protein sequence ID" value="MBP0111289.1"/>
    <property type="molecule type" value="Genomic_DNA"/>
</dbReference>
<dbReference type="Gene3D" id="3.40.1350.10">
    <property type="match status" value="1"/>
</dbReference>
<keyword evidence="3" id="KW-0540">Nuclease</keyword>
<dbReference type="RefSeq" id="WP_209294874.1">
    <property type="nucleotide sequence ID" value="NZ_JAGIKT010000016.1"/>
</dbReference>
<dbReference type="GO" id="GO:0016787">
    <property type="term" value="F:hydrolase activity"/>
    <property type="evidence" value="ECO:0007669"/>
    <property type="project" value="UniProtKB-KW"/>
</dbReference>
<feature type="region of interest" description="Disordered" evidence="1">
    <location>
        <begin position="164"/>
        <end position="187"/>
    </location>
</feature>
<dbReference type="EC" id="3.1.21.-" evidence="3"/>
<protein>
    <submittedName>
        <fullName evidence="3">Restriction endonuclease</fullName>
        <ecNumber evidence="3">3.1.21.-</ecNumber>
    </submittedName>
</protein>
<gene>
    <name evidence="3" type="ORF">JWS04_09355</name>
</gene>
<dbReference type="Pfam" id="PF04471">
    <property type="entry name" value="Mrr_cat"/>
    <property type="match status" value="1"/>
</dbReference>
<keyword evidence="3" id="KW-0378">Hydrolase</keyword>
<dbReference type="InterPro" id="IPR011856">
    <property type="entry name" value="tRNA_endonuc-like_dom_sf"/>
</dbReference>
<keyword evidence="3" id="KW-0255">Endonuclease</keyword>
<proteinExistence type="predicted"/>
<organism evidence="3 4">
    <name type="scientific">Bradyrhizobium vignae</name>
    <dbReference type="NCBI Taxonomy" id="1549949"/>
    <lineage>
        <taxon>Bacteria</taxon>
        <taxon>Pseudomonadati</taxon>
        <taxon>Pseudomonadota</taxon>
        <taxon>Alphaproteobacteria</taxon>
        <taxon>Hyphomicrobiales</taxon>
        <taxon>Nitrobacteraceae</taxon>
        <taxon>Bradyrhizobium</taxon>
    </lineage>
</organism>
<name>A0ABS3ZT19_9BRAD</name>
<feature type="domain" description="Restriction endonuclease type IV Mrr" evidence="2">
    <location>
        <begin position="6"/>
        <end position="103"/>
    </location>
</feature>
<evidence type="ECO:0000313" key="4">
    <source>
        <dbReference type="Proteomes" id="UP000669317"/>
    </source>
</evidence>
<keyword evidence="4" id="KW-1185">Reference proteome</keyword>
<evidence type="ECO:0000256" key="1">
    <source>
        <dbReference type="SAM" id="MobiDB-lite"/>
    </source>
</evidence>
<dbReference type="InterPro" id="IPR007560">
    <property type="entry name" value="Restrct_endonuc_IV_Mrr"/>
</dbReference>
<sequence length="187" mass="20693">MSYSFENLSPADFEDLVRDLIGRELKVRFEAFSAGPDGGIDGRHAKGSKTIVLQAKHYSGSPYSSLRATMKRERAAIEKLAPSRYLLATSRTITPNNKSELARFIGPALKRLQDIFSPADLNALLRSFPEIEKANVKLWLSSSAVMERIIRSGVFSYTAASSRRNRGQSKGLRAKSELLRSETAARG</sequence>
<feature type="compositionally biased region" description="Basic and acidic residues" evidence="1">
    <location>
        <begin position="174"/>
        <end position="187"/>
    </location>
</feature>